<evidence type="ECO:0008006" key="4">
    <source>
        <dbReference type="Google" id="ProtNLM"/>
    </source>
</evidence>
<sequence>MHKTCPLLYTLVLPASGIDEGCITYDKQNELSIVWDDVVSFRRKICVSRTNLTYLFGFAVYAIDYDDSDYACPGSARMARTADCACCTSCATT</sequence>
<accession>A0AAQ4DW60</accession>
<protein>
    <recommendedName>
        <fullName evidence="4">Secreted protein</fullName>
    </recommendedName>
</protein>
<evidence type="ECO:0000256" key="1">
    <source>
        <dbReference type="SAM" id="SignalP"/>
    </source>
</evidence>
<dbReference type="Proteomes" id="UP001321473">
    <property type="component" value="Unassembled WGS sequence"/>
</dbReference>
<organism evidence="2 3">
    <name type="scientific">Amblyomma americanum</name>
    <name type="common">Lone star tick</name>
    <dbReference type="NCBI Taxonomy" id="6943"/>
    <lineage>
        <taxon>Eukaryota</taxon>
        <taxon>Metazoa</taxon>
        <taxon>Ecdysozoa</taxon>
        <taxon>Arthropoda</taxon>
        <taxon>Chelicerata</taxon>
        <taxon>Arachnida</taxon>
        <taxon>Acari</taxon>
        <taxon>Parasitiformes</taxon>
        <taxon>Ixodida</taxon>
        <taxon>Ixodoidea</taxon>
        <taxon>Ixodidae</taxon>
        <taxon>Amblyomminae</taxon>
        <taxon>Amblyomma</taxon>
    </lineage>
</organism>
<keyword evidence="3" id="KW-1185">Reference proteome</keyword>
<dbReference type="AlphaFoldDB" id="A0AAQ4DW60"/>
<evidence type="ECO:0000313" key="3">
    <source>
        <dbReference type="Proteomes" id="UP001321473"/>
    </source>
</evidence>
<keyword evidence="1" id="KW-0732">Signal</keyword>
<name>A0AAQ4DW60_AMBAM</name>
<feature type="signal peptide" evidence="1">
    <location>
        <begin position="1"/>
        <end position="17"/>
    </location>
</feature>
<comment type="caution">
    <text evidence="2">The sequence shown here is derived from an EMBL/GenBank/DDBJ whole genome shotgun (WGS) entry which is preliminary data.</text>
</comment>
<gene>
    <name evidence="2" type="ORF">V5799_006518</name>
</gene>
<dbReference type="EMBL" id="JARKHS020026087">
    <property type="protein sequence ID" value="KAK8766700.1"/>
    <property type="molecule type" value="Genomic_DNA"/>
</dbReference>
<feature type="chain" id="PRO_5042918448" description="Secreted protein" evidence="1">
    <location>
        <begin position="18"/>
        <end position="93"/>
    </location>
</feature>
<reference evidence="2 3" key="1">
    <citation type="journal article" date="2023" name="Arcadia Sci">
        <title>De novo assembly of a long-read Amblyomma americanum tick genome.</title>
        <authorList>
            <person name="Chou S."/>
            <person name="Poskanzer K.E."/>
            <person name="Rollins M."/>
            <person name="Thuy-Boun P.S."/>
        </authorList>
    </citation>
    <scope>NUCLEOTIDE SEQUENCE [LARGE SCALE GENOMIC DNA]</scope>
    <source>
        <strain evidence="2">F_SG_1</strain>
        <tissue evidence="2">Salivary glands</tissue>
    </source>
</reference>
<proteinExistence type="predicted"/>
<evidence type="ECO:0000313" key="2">
    <source>
        <dbReference type="EMBL" id="KAK8766700.1"/>
    </source>
</evidence>